<name>A0ABD1MPL8_9FABA</name>
<feature type="compositionally biased region" description="Basic residues" evidence="12">
    <location>
        <begin position="60"/>
        <end position="74"/>
    </location>
</feature>
<evidence type="ECO:0000313" key="13">
    <source>
        <dbReference type="EMBL" id="KAL2337457.1"/>
    </source>
</evidence>
<feature type="region of interest" description="Disordered" evidence="12">
    <location>
        <begin position="34"/>
        <end position="74"/>
    </location>
</feature>
<dbReference type="InterPro" id="IPR052592">
    <property type="entry name" value="LRR-RLK"/>
</dbReference>
<dbReference type="InterPro" id="IPR032675">
    <property type="entry name" value="LRR_dom_sf"/>
</dbReference>
<reference evidence="13 14" key="1">
    <citation type="submission" date="2024-08" db="EMBL/GenBank/DDBJ databases">
        <title>Insights into the chromosomal genome structure of Flemingia macrophylla.</title>
        <authorList>
            <person name="Ding Y."/>
            <person name="Zhao Y."/>
            <person name="Bi W."/>
            <person name="Wu M."/>
            <person name="Zhao G."/>
            <person name="Gong Y."/>
            <person name="Li W."/>
            <person name="Zhang P."/>
        </authorList>
    </citation>
    <scope>NUCLEOTIDE SEQUENCE [LARGE SCALE GENOMIC DNA]</scope>
    <source>
        <strain evidence="13">DYQJB</strain>
        <tissue evidence="13">Leaf</tissue>
    </source>
</reference>
<comment type="caution">
    <text evidence="13">The sequence shown here is derived from an EMBL/GenBank/DDBJ whole genome shotgun (WGS) entry which is preliminary data.</text>
</comment>
<feature type="compositionally biased region" description="Polar residues" evidence="12">
    <location>
        <begin position="34"/>
        <end position="44"/>
    </location>
</feature>
<keyword evidence="4" id="KW-0964">Secreted</keyword>
<dbReference type="GO" id="GO:0006952">
    <property type="term" value="P:defense response"/>
    <property type="evidence" value="ECO:0007669"/>
    <property type="project" value="UniProtKB-KW"/>
</dbReference>
<evidence type="ECO:0000256" key="1">
    <source>
        <dbReference type="ARBA" id="ARBA00004170"/>
    </source>
</evidence>
<dbReference type="PANTHER" id="PTHR48054:SF94">
    <property type="entry name" value="LEUCINE-RICH REPEAT RECEPTOR-LIKE PROTEIN FASCIATED EAR2"/>
    <property type="match status" value="1"/>
</dbReference>
<evidence type="ECO:0000256" key="6">
    <source>
        <dbReference type="ARBA" id="ARBA00022729"/>
    </source>
</evidence>
<keyword evidence="5" id="KW-0433">Leucine-rich repeat</keyword>
<evidence type="ECO:0000256" key="12">
    <source>
        <dbReference type="SAM" id="MobiDB-lite"/>
    </source>
</evidence>
<dbReference type="FunFam" id="3.80.10.10:FF:000400">
    <property type="entry name" value="Nuclear pore complex protein NUP107"/>
    <property type="match status" value="1"/>
</dbReference>
<organism evidence="13 14">
    <name type="scientific">Flemingia macrophylla</name>
    <dbReference type="NCBI Taxonomy" id="520843"/>
    <lineage>
        <taxon>Eukaryota</taxon>
        <taxon>Viridiplantae</taxon>
        <taxon>Streptophyta</taxon>
        <taxon>Embryophyta</taxon>
        <taxon>Tracheophyta</taxon>
        <taxon>Spermatophyta</taxon>
        <taxon>Magnoliopsida</taxon>
        <taxon>eudicotyledons</taxon>
        <taxon>Gunneridae</taxon>
        <taxon>Pentapetalae</taxon>
        <taxon>rosids</taxon>
        <taxon>fabids</taxon>
        <taxon>Fabales</taxon>
        <taxon>Fabaceae</taxon>
        <taxon>Papilionoideae</taxon>
        <taxon>50 kb inversion clade</taxon>
        <taxon>NPAAA clade</taxon>
        <taxon>indigoferoid/millettioid clade</taxon>
        <taxon>Phaseoleae</taxon>
        <taxon>Flemingia</taxon>
    </lineage>
</organism>
<evidence type="ECO:0000256" key="8">
    <source>
        <dbReference type="ARBA" id="ARBA00022821"/>
    </source>
</evidence>
<dbReference type="Pfam" id="PF13855">
    <property type="entry name" value="LRR_8"/>
    <property type="match status" value="1"/>
</dbReference>
<evidence type="ECO:0000256" key="3">
    <source>
        <dbReference type="ARBA" id="ARBA00022512"/>
    </source>
</evidence>
<keyword evidence="9" id="KW-0472">Membrane</keyword>
<dbReference type="GO" id="GO:0016020">
    <property type="term" value="C:membrane"/>
    <property type="evidence" value="ECO:0007669"/>
    <property type="project" value="UniProtKB-SubCell"/>
</dbReference>
<evidence type="ECO:0000313" key="14">
    <source>
        <dbReference type="Proteomes" id="UP001603857"/>
    </source>
</evidence>
<proteinExistence type="inferred from homology"/>
<evidence type="ECO:0000256" key="4">
    <source>
        <dbReference type="ARBA" id="ARBA00022525"/>
    </source>
</evidence>
<evidence type="ECO:0000256" key="2">
    <source>
        <dbReference type="ARBA" id="ARBA00004191"/>
    </source>
</evidence>
<keyword evidence="6" id="KW-0732">Signal</keyword>
<dbReference type="SMART" id="SM00369">
    <property type="entry name" value="LRR_TYP"/>
    <property type="match status" value="4"/>
</dbReference>
<accession>A0ABD1MPL8</accession>
<dbReference type="SUPFAM" id="SSF52058">
    <property type="entry name" value="L domain-like"/>
    <property type="match status" value="1"/>
</dbReference>
<evidence type="ECO:0000256" key="10">
    <source>
        <dbReference type="ARBA" id="ARBA00023157"/>
    </source>
</evidence>
<keyword evidence="7" id="KW-0677">Repeat</keyword>
<dbReference type="InterPro" id="IPR001611">
    <property type="entry name" value="Leu-rich_rpt"/>
</dbReference>
<sequence length="427" mass="48560">MEHETLMVAFSQGSKGMSYQKMRKDRLKEDNVAYASTPTPNSSIVLVPPPKNVFPPNLSQRRKKSNDKEKKRRKNANIKALRSLREELHLITPLRRKNSSPFLHVNPCWLQCPYIQRLLITTIGYKYGHATGESREMTFLEYNNNFSIIAVIPRIMLRSNGPIASYRIESRSMAASSICQEERHALLQSGWWGQYPNISDHCHWKGIYCNEAASVIHISSSVLTIPPSKELRRIQKLNLTAFPHLESLLLYGMGLTGTIPQPISTLKNLTVLDLSRNRLHGSIPIQLANLSQLTRLSLYNNSLTGSIPYSLGQLKNLQYLYLDSNKLEGSTPLCFEHFQTDNSHYVIVPSEFCQYNYLMSLSLLSPAGSIPTQLANLTQLKYLYLYNNLLTGSIPSALCQLKKLVHLDFQSNILEGSIFVCFKHFRN</sequence>
<keyword evidence="14" id="KW-1185">Reference proteome</keyword>
<keyword evidence="8" id="KW-0611">Plant defense</keyword>
<dbReference type="InterPro" id="IPR003591">
    <property type="entry name" value="Leu-rich_rpt_typical-subtyp"/>
</dbReference>
<evidence type="ECO:0000256" key="9">
    <source>
        <dbReference type="ARBA" id="ARBA00023136"/>
    </source>
</evidence>
<evidence type="ECO:0000256" key="7">
    <source>
        <dbReference type="ARBA" id="ARBA00022737"/>
    </source>
</evidence>
<keyword evidence="3" id="KW-0134">Cell wall</keyword>
<gene>
    <name evidence="13" type="ORF">Fmac_011903</name>
</gene>
<dbReference type="PANTHER" id="PTHR48054">
    <property type="entry name" value="RECEPTOR KINASE-LIKE PROTEIN XA21"/>
    <property type="match status" value="1"/>
</dbReference>
<comment type="subcellular location">
    <subcellularLocation>
        <location evidence="1">Membrane</location>
        <topology evidence="1">Peripheral membrane protein</topology>
    </subcellularLocation>
    <subcellularLocation>
        <location evidence="2">Secreted</location>
        <location evidence="2">Cell wall</location>
    </subcellularLocation>
</comment>
<evidence type="ECO:0008006" key="15">
    <source>
        <dbReference type="Google" id="ProtNLM"/>
    </source>
</evidence>
<dbReference type="EMBL" id="JBGMDY010000004">
    <property type="protein sequence ID" value="KAL2337457.1"/>
    <property type="molecule type" value="Genomic_DNA"/>
</dbReference>
<comment type="similarity">
    <text evidence="11">Belongs to the polygalacturonase-inhibiting protein family.</text>
</comment>
<dbReference type="Gene3D" id="3.80.10.10">
    <property type="entry name" value="Ribonuclease Inhibitor"/>
    <property type="match status" value="2"/>
</dbReference>
<dbReference type="AlphaFoldDB" id="A0ABD1MPL8"/>
<dbReference type="Pfam" id="PF00560">
    <property type="entry name" value="LRR_1"/>
    <property type="match status" value="1"/>
</dbReference>
<evidence type="ECO:0000256" key="5">
    <source>
        <dbReference type="ARBA" id="ARBA00022614"/>
    </source>
</evidence>
<keyword evidence="10" id="KW-1015">Disulfide bond</keyword>
<evidence type="ECO:0000256" key="11">
    <source>
        <dbReference type="ARBA" id="ARBA00038043"/>
    </source>
</evidence>
<protein>
    <recommendedName>
        <fullName evidence="15">Leucine-rich repeat-containing N-terminal plant-type domain-containing protein</fullName>
    </recommendedName>
</protein>
<dbReference type="Proteomes" id="UP001603857">
    <property type="component" value="Unassembled WGS sequence"/>
</dbReference>